<dbReference type="PANTHER" id="PTHR40055">
    <property type="entry name" value="TRANSCRIPTIONAL REGULATOR YGIV-RELATED"/>
    <property type="match status" value="1"/>
</dbReference>
<evidence type="ECO:0000259" key="1">
    <source>
        <dbReference type="SMART" id="SM00871"/>
    </source>
</evidence>
<evidence type="ECO:0000313" key="3">
    <source>
        <dbReference type="Proteomes" id="UP000007490"/>
    </source>
</evidence>
<dbReference type="KEGG" id="mel:Metbo_2383"/>
<evidence type="ECO:0000313" key="2">
    <source>
        <dbReference type="EMBL" id="ADZ10596.1"/>
    </source>
</evidence>
<sequence>MEILEKRIEETKVAYAQYKGSYSKIPAHLQEVGQLVIDDGLKMTGMVYGAYFNSPDEVPENELEYEIGFSFDGDLKLQEGMLGFKEIPEHTVLAAIHKGPYTEVGPVIQAIAKYADENGYDIVGPVTEVYLNDPSEVSAEELLTEVRFPVIKMG</sequence>
<dbReference type="STRING" id="877455.Metbo_2383"/>
<organism evidence="2 3">
    <name type="scientific">Methanobacterium lacus (strain AL-21)</name>
    <dbReference type="NCBI Taxonomy" id="877455"/>
    <lineage>
        <taxon>Archaea</taxon>
        <taxon>Methanobacteriati</taxon>
        <taxon>Methanobacteriota</taxon>
        <taxon>Methanomada group</taxon>
        <taxon>Methanobacteria</taxon>
        <taxon>Methanobacteriales</taxon>
        <taxon>Methanobacteriaceae</taxon>
        <taxon>Methanobacterium</taxon>
    </lineage>
</organism>
<dbReference type="eggNOG" id="arCOG03200">
    <property type="taxonomic scope" value="Archaea"/>
</dbReference>
<accession>F0T6G2</accession>
<dbReference type="InterPro" id="IPR050908">
    <property type="entry name" value="SmbC-like"/>
</dbReference>
<proteinExistence type="predicted"/>
<dbReference type="InterPro" id="IPR029442">
    <property type="entry name" value="GyrI-like"/>
</dbReference>
<feature type="domain" description="AraC effector-binding" evidence="1">
    <location>
        <begin position="1"/>
        <end position="151"/>
    </location>
</feature>
<keyword evidence="3" id="KW-1185">Reference proteome</keyword>
<dbReference type="RefSeq" id="WP_013645947.1">
    <property type="nucleotide sequence ID" value="NC_015216.1"/>
</dbReference>
<protein>
    <submittedName>
        <fullName evidence="2">Transcriptional activator ligand binding domain protein</fullName>
    </submittedName>
</protein>
<dbReference type="HOGENOM" id="CLU_113664_0_0_2"/>
<dbReference type="Proteomes" id="UP000007490">
    <property type="component" value="Chromosome"/>
</dbReference>
<dbReference type="SUPFAM" id="SSF55136">
    <property type="entry name" value="Probable bacterial effector-binding domain"/>
    <property type="match status" value="1"/>
</dbReference>
<dbReference type="Gene3D" id="3.20.80.10">
    <property type="entry name" value="Regulatory factor, effector binding domain"/>
    <property type="match status" value="2"/>
</dbReference>
<name>F0T6G2_METLA</name>
<reference evidence="2 3" key="2">
    <citation type="journal article" date="2014" name="Int. J. Syst. Evol. Microbiol.">
        <title>Methanobacterium paludis sp. nov. and a novel strain of Methanobacterium lacus isolated from northern peatlands.</title>
        <authorList>
            <person name="Cadillo-Quiroz H."/>
            <person name="Brauer S.L."/>
            <person name="Goodson N."/>
            <person name="Yavitt J.B."/>
            <person name="Zinder S.H."/>
        </authorList>
    </citation>
    <scope>NUCLEOTIDE SEQUENCE [LARGE SCALE GENOMIC DNA]</scope>
    <source>
        <strain evidence="2 3">AL-21</strain>
    </source>
</reference>
<dbReference type="GeneID" id="10278849"/>
<dbReference type="Pfam" id="PF06445">
    <property type="entry name" value="GyrI-like"/>
    <property type="match status" value="1"/>
</dbReference>
<gene>
    <name evidence="2" type="ordered locus">Metbo_2383</name>
</gene>
<dbReference type="SMART" id="SM00871">
    <property type="entry name" value="AraC_E_bind"/>
    <property type="match status" value="1"/>
</dbReference>
<dbReference type="InterPro" id="IPR010499">
    <property type="entry name" value="AraC_E-bd"/>
</dbReference>
<dbReference type="AlphaFoldDB" id="F0T6G2"/>
<reference evidence="3" key="1">
    <citation type="submission" date="2011-02" db="EMBL/GenBank/DDBJ databases">
        <title>Complete sequence of Methanobacterium sp. AL-21.</title>
        <authorList>
            <consortium name="US DOE Joint Genome Institute"/>
            <person name="Lucas S."/>
            <person name="Copeland A."/>
            <person name="Lapidus A."/>
            <person name="Cheng J.-F."/>
            <person name="Goodwin L."/>
            <person name="Pitluck S."/>
            <person name="Chertkov O."/>
            <person name="Detter J.C."/>
            <person name="Han C."/>
            <person name="Tapia R."/>
            <person name="Land M."/>
            <person name="Hauser L."/>
            <person name="Kyrpides N."/>
            <person name="Ivanova N."/>
            <person name="Mikhailova N."/>
            <person name="Pagani I."/>
            <person name="Cadillo-Quiroz H."/>
            <person name="Imachi H."/>
            <person name="Zinder S."/>
            <person name="Liu W."/>
            <person name="Woyke T."/>
        </authorList>
    </citation>
    <scope>NUCLEOTIDE SEQUENCE [LARGE SCALE GENOMIC DNA]</scope>
    <source>
        <strain evidence="3">AL-21</strain>
    </source>
</reference>
<dbReference type="PANTHER" id="PTHR40055:SF1">
    <property type="entry name" value="TRANSCRIPTIONAL REGULATOR YGIV-RELATED"/>
    <property type="match status" value="1"/>
</dbReference>
<dbReference type="EMBL" id="CP002551">
    <property type="protein sequence ID" value="ADZ10596.1"/>
    <property type="molecule type" value="Genomic_DNA"/>
</dbReference>
<dbReference type="InterPro" id="IPR011256">
    <property type="entry name" value="Reg_factor_effector_dom_sf"/>
</dbReference>
<dbReference type="OrthoDB" id="104532at2157"/>